<reference evidence="2" key="1">
    <citation type="submission" date="2024-07" db="EMBL/GenBank/DDBJ databases">
        <title>Two chromosome-level genome assemblies of Korean endemic species Abeliophyllum distichum and Forsythia ovata (Oleaceae).</title>
        <authorList>
            <person name="Jang H."/>
        </authorList>
    </citation>
    <scope>NUCLEOTIDE SEQUENCE [LARGE SCALE GENOMIC DNA]</scope>
</reference>
<accession>A0ABD1PGT6</accession>
<sequence length="136" mass="15290">MVVFQFDEVTRVSPSEKRLVKIVTPLVGSTRQLVLGYAKQSCVGFLDRILEQLDNHVVPRHSGIKIIRHFINLLQEYVLRVFDNKNSTIATAVSDGLDGSLATVIEFMVNGSLKQSLQKNDRHLSCFDLEFISGID</sequence>
<proteinExistence type="predicted"/>
<protein>
    <submittedName>
        <fullName evidence="1">Uncharacterized protein</fullName>
    </submittedName>
</protein>
<organism evidence="1 2">
    <name type="scientific">Forsythia ovata</name>
    <dbReference type="NCBI Taxonomy" id="205694"/>
    <lineage>
        <taxon>Eukaryota</taxon>
        <taxon>Viridiplantae</taxon>
        <taxon>Streptophyta</taxon>
        <taxon>Embryophyta</taxon>
        <taxon>Tracheophyta</taxon>
        <taxon>Spermatophyta</taxon>
        <taxon>Magnoliopsida</taxon>
        <taxon>eudicotyledons</taxon>
        <taxon>Gunneridae</taxon>
        <taxon>Pentapetalae</taxon>
        <taxon>asterids</taxon>
        <taxon>lamiids</taxon>
        <taxon>Lamiales</taxon>
        <taxon>Oleaceae</taxon>
        <taxon>Forsythieae</taxon>
        <taxon>Forsythia</taxon>
    </lineage>
</organism>
<evidence type="ECO:0000313" key="2">
    <source>
        <dbReference type="Proteomes" id="UP001604277"/>
    </source>
</evidence>
<dbReference type="Proteomes" id="UP001604277">
    <property type="component" value="Unassembled WGS sequence"/>
</dbReference>
<gene>
    <name evidence="1" type="ORF">Fot_54299</name>
</gene>
<keyword evidence="2" id="KW-1185">Reference proteome</keyword>
<name>A0ABD1PGT6_9LAMI</name>
<dbReference type="EMBL" id="JBFOLJ010000020">
    <property type="protein sequence ID" value="KAL2463062.1"/>
    <property type="molecule type" value="Genomic_DNA"/>
</dbReference>
<dbReference type="AlphaFoldDB" id="A0ABD1PGT6"/>
<evidence type="ECO:0000313" key="1">
    <source>
        <dbReference type="EMBL" id="KAL2463062.1"/>
    </source>
</evidence>
<comment type="caution">
    <text evidence="1">The sequence shown here is derived from an EMBL/GenBank/DDBJ whole genome shotgun (WGS) entry which is preliminary data.</text>
</comment>